<name>A0A194S5P4_RHOGW</name>
<dbReference type="GO" id="GO:0000981">
    <property type="term" value="F:DNA-binding transcription factor activity, RNA polymerase II-specific"/>
    <property type="evidence" value="ECO:0007669"/>
    <property type="project" value="InterPro"/>
</dbReference>
<evidence type="ECO:0000256" key="6">
    <source>
        <dbReference type="SAM" id="MobiDB-lite"/>
    </source>
</evidence>
<evidence type="ECO:0000256" key="3">
    <source>
        <dbReference type="ARBA" id="ARBA00023242"/>
    </source>
</evidence>
<dbReference type="OMA" id="QSMARIT"/>
<dbReference type="InterPro" id="IPR001356">
    <property type="entry name" value="HD"/>
</dbReference>
<gene>
    <name evidence="8" type="ORF">RHOBADRAFT_43482</name>
</gene>
<feature type="compositionally biased region" description="Low complexity" evidence="6">
    <location>
        <begin position="671"/>
        <end position="681"/>
    </location>
</feature>
<dbReference type="SMART" id="SM00389">
    <property type="entry name" value="HOX"/>
    <property type="match status" value="1"/>
</dbReference>
<dbReference type="Gene3D" id="1.10.10.60">
    <property type="entry name" value="Homeodomain-like"/>
    <property type="match status" value="1"/>
</dbReference>
<dbReference type="EMBL" id="KQ474077">
    <property type="protein sequence ID" value="KPV76043.1"/>
    <property type="molecule type" value="Genomic_DNA"/>
</dbReference>
<dbReference type="Proteomes" id="UP000053890">
    <property type="component" value="Unassembled WGS sequence"/>
</dbReference>
<dbReference type="AlphaFoldDB" id="A0A194S5P4"/>
<feature type="compositionally biased region" description="Low complexity" evidence="6">
    <location>
        <begin position="206"/>
        <end position="220"/>
    </location>
</feature>
<comment type="subcellular location">
    <subcellularLocation>
        <location evidence="4 5">Nucleus</location>
    </subcellularLocation>
</comment>
<evidence type="ECO:0000313" key="8">
    <source>
        <dbReference type="EMBL" id="KPV76043.1"/>
    </source>
</evidence>
<evidence type="ECO:0000256" key="1">
    <source>
        <dbReference type="ARBA" id="ARBA00023125"/>
    </source>
</evidence>
<feature type="region of interest" description="Disordered" evidence="6">
    <location>
        <begin position="726"/>
        <end position="753"/>
    </location>
</feature>
<dbReference type="PROSITE" id="PS00027">
    <property type="entry name" value="HOMEOBOX_1"/>
    <property type="match status" value="1"/>
</dbReference>
<dbReference type="CDD" id="cd00086">
    <property type="entry name" value="homeodomain"/>
    <property type="match status" value="1"/>
</dbReference>
<evidence type="ECO:0000313" key="9">
    <source>
        <dbReference type="Proteomes" id="UP000053890"/>
    </source>
</evidence>
<feature type="domain" description="Homeobox" evidence="7">
    <location>
        <begin position="87"/>
        <end position="142"/>
    </location>
</feature>
<dbReference type="PANTHER" id="PTHR24324:SF9">
    <property type="entry name" value="HOMEOBOX DOMAIN-CONTAINING PROTEIN"/>
    <property type="match status" value="1"/>
</dbReference>
<dbReference type="OrthoDB" id="6159439at2759"/>
<organism evidence="8 9">
    <name type="scientific">Rhodotorula graminis (strain WP1)</name>
    <dbReference type="NCBI Taxonomy" id="578459"/>
    <lineage>
        <taxon>Eukaryota</taxon>
        <taxon>Fungi</taxon>
        <taxon>Dikarya</taxon>
        <taxon>Basidiomycota</taxon>
        <taxon>Pucciniomycotina</taxon>
        <taxon>Microbotryomycetes</taxon>
        <taxon>Sporidiobolales</taxon>
        <taxon>Sporidiobolaceae</taxon>
        <taxon>Rhodotorula</taxon>
    </lineage>
</organism>
<feature type="DNA-binding region" description="Homeobox" evidence="4">
    <location>
        <begin position="89"/>
        <end position="143"/>
    </location>
</feature>
<keyword evidence="1 4" id="KW-0238">DNA-binding</keyword>
<feature type="compositionally biased region" description="Low complexity" evidence="6">
    <location>
        <begin position="22"/>
        <end position="32"/>
    </location>
</feature>
<dbReference type="SUPFAM" id="SSF46689">
    <property type="entry name" value="Homeodomain-like"/>
    <property type="match status" value="1"/>
</dbReference>
<feature type="region of interest" description="Disordered" evidence="6">
    <location>
        <begin position="656"/>
        <end position="681"/>
    </location>
</feature>
<evidence type="ECO:0000259" key="7">
    <source>
        <dbReference type="PROSITE" id="PS50071"/>
    </source>
</evidence>
<dbReference type="InterPro" id="IPR051000">
    <property type="entry name" value="Homeobox_DNA-bind_prot"/>
</dbReference>
<sequence length="767" mass="78822">MAAVPPSTPFSGHQHTPYSSRAMHSTAHANHSAAHRLPPPSSSPSTTHRVASFAPHAAPSSDAHASLVASSKAAMLGTWDNPLIPVRRRRTTPAELNVLEREFGLNPRPDPLERARIAQRLGMTARAVQVWYQNRRQKQKKELACSSSSVASSGSDPRDLDGVLLSFSSSPLPSPAMPLHASAVASTPGELPKAVVLPSLQGPCTASPVPSSSASSSSGSNKENSYFPPMPTSAAAMPASSCGRVTAPALLAASTNAPAALAPSQQQHQVAQPYAYSYSATALRAAPTGVEAALSADASAHGVYLHRASTASIIAAKKHVRKRPQGSHAPLARVPSLPHAFVFPPSPVKPAAAATRLATVRKASLNDVADRQQKKAVEAAGLFAHAQGDTVTAAAQRRRSTTPVGGASATAPAPAPVAAAPSASTPFAADGLAPFAQAQPSSLVAMTPVSKAKAKDELLRHMESDPPSASSPAPLTRRRMMAHEASMGDVAMLGDDDDDDEHDDEDRGVFSRLDIPHRPAATRSLSASYTDSTTFPTLSSFPRAAPTMGRTASLGSFPSHPHSRTSTSASGPGPVEHGNAHSALTASSRAASAAAGSARTCAVEALGRKRARFIEHHAAVLPVRAPSSRPSTSAYATQGRAFGGLSFEFSTAAAARKEAGQRKRRRTSGESATSQASASVTSAATTAASTAAEDDSFGDLSFSSTSTASTVDSLVTVAGGDDGAYSSFAPSSSAKHASSSVEAHGGKTPEDEQRECAELLLGLGGFF</sequence>
<evidence type="ECO:0000256" key="2">
    <source>
        <dbReference type="ARBA" id="ARBA00023155"/>
    </source>
</evidence>
<feature type="compositionally biased region" description="Acidic residues" evidence="6">
    <location>
        <begin position="494"/>
        <end position="504"/>
    </location>
</feature>
<dbReference type="STRING" id="578459.A0A194S5P4"/>
<evidence type="ECO:0000256" key="5">
    <source>
        <dbReference type="RuleBase" id="RU000682"/>
    </source>
</evidence>
<dbReference type="InterPro" id="IPR017970">
    <property type="entry name" value="Homeobox_CS"/>
</dbReference>
<protein>
    <recommendedName>
        <fullName evidence="7">Homeobox domain-containing protein</fullName>
    </recommendedName>
</protein>
<feature type="region of interest" description="Disordered" evidence="6">
    <location>
        <begin position="390"/>
        <end position="422"/>
    </location>
</feature>
<proteinExistence type="predicted"/>
<dbReference type="GeneID" id="28974675"/>
<feature type="compositionally biased region" description="Polar residues" evidence="6">
    <location>
        <begin position="523"/>
        <end position="540"/>
    </location>
</feature>
<feature type="region of interest" description="Disordered" evidence="6">
    <location>
        <begin position="491"/>
        <end position="587"/>
    </location>
</feature>
<keyword evidence="3 4" id="KW-0539">Nucleus</keyword>
<feature type="region of interest" description="Disordered" evidence="6">
    <location>
        <begin position="1"/>
        <end position="50"/>
    </location>
</feature>
<dbReference type="InterPro" id="IPR009057">
    <property type="entry name" value="Homeodomain-like_sf"/>
</dbReference>
<accession>A0A194S5P4</accession>
<reference evidence="8 9" key="1">
    <citation type="journal article" date="2015" name="Front. Microbiol.">
        <title>Genome sequence of the plant growth promoting endophytic yeast Rhodotorula graminis WP1.</title>
        <authorList>
            <person name="Firrincieli A."/>
            <person name="Otillar R."/>
            <person name="Salamov A."/>
            <person name="Schmutz J."/>
            <person name="Khan Z."/>
            <person name="Redman R.S."/>
            <person name="Fleck N.D."/>
            <person name="Lindquist E."/>
            <person name="Grigoriev I.V."/>
            <person name="Doty S.L."/>
        </authorList>
    </citation>
    <scope>NUCLEOTIDE SEQUENCE [LARGE SCALE GENOMIC DNA]</scope>
    <source>
        <strain evidence="8 9">WP1</strain>
    </source>
</reference>
<feature type="compositionally biased region" description="Low complexity" evidence="6">
    <location>
        <begin position="401"/>
        <end position="422"/>
    </location>
</feature>
<keyword evidence="9" id="KW-1185">Reference proteome</keyword>
<keyword evidence="2 4" id="KW-0371">Homeobox</keyword>
<dbReference type="GO" id="GO:0030154">
    <property type="term" value="P:cell differentiation"/>
    <property type="evidence" value="ECO:0007669"/>
    <property type="project" value="TreeGrafter"/>
</dbReference>
<dbReference type="Pfam" id="PF00046">
    <property type="entry name" value="Homeodomain"/>
    <property type="match status" value="1"/>
</dbReference>
<feature type="compositionally biased region" description="Low complexity" evidence="6">
    <location>
        <begin position="726"/>
        <end position="743"/>
    </location>
</feature>
<feature type="compositionally biased region" description="Basic and acidic residues" evidence="6">
    <location>
        <begin position="505"/>
        <end position="517"/>
    </location>
</feature>
<feature type="compositionally biased region" description="Polar residues" evidence="6">
    <location>
        <begin position="9"/>
        <end position="19"/>
    </location>
</feature>
<evidence type="ECO:0000256" key="4">
    <source>
        <dbReference type="PROSITE-ProRule" id="PRU00108"/>
    </source>
</evidence>
<feature type="region of interest" description="Disordered" evidence="6">
    <location>
        <begin position="206"/>
        <end position="229"/>
    </location>
</feature>
<dbReference type="RefSeq" id="XP_018272092.1">
    <property type="nucleotide sequence ID" value="XM_018414227.1"/>
</dbReference>
<dbReference type="GO" id="GO:0005634">
    <property type="term" value="C:nucleus"/>
    <property type="evidence" value="ECO:0007669"/>
    <property type="project" value="UniProtKB-SubCell"/>
</dbReference>
<feature type="compositionally biased region" description="Basic and acidic residues" evidence="6">
    <location>
        <begin position="744"/>
        <end position="753"/>
    </location>
</feature>
<dbReference type="PROSITE" id="PS50071">
    <property type="entry name" value="HOMEOBOX_2"/>
    <property type="match status" value="1"/>
</dbReference>
<dbReference type="SMR" id="A0A194S5P4"/>
<dbReference type="GO" id="GO:0000978">
    <property type="term" value="F:RNA polymerase II cis-regulatory region sequence-specific DNA binding"/>
    <property type="evidence" value="ECO:0007669"/>
    <property type="project" value="TreeGrafter"/>
</dbReference>
<dbReference type="PANTHER" id="PTHR24324">
    <property type="entry name" value="HOMEOBOX PROTEIN HHEX"/>
    <property type="match status" value="1"/>
</dbReference>